<dbReference type="InterPro" id="IPR002372">
    <property type="entry name" value="PQQ_rpt_dom"/>
</dbReference>
<accession>A0ABN3JZK8</accession>
<evidence type="ECO:0000256" key="1">
    <source>
        <dbReference type="SAM" id="MobiDB-lite"/>
    </source>
</evidence>
<feature type="transmembrane region" description="Helical" evidence="2">
    <location>
        <begin position="128"/>
        <end position="149"/>
    </location>
</feature>
<feature type="compositionally biased region" description="Pro residues" evidence="1">
    <location>
        <begin position="102"/>
        <end position="113"/>
    </location>
</feature>
<evidence type="ECO:0000256" key="2">
    <source>
        <dbReference type="SAM" id="Phobius"/>
    </source>
</evidence>
<feature type="region of interest" description="Disordered" evidence="1">
    <location>
        <begin position="1"/>
        <end position="118"/>
    </location>
</feature>
<organism evidence="4 5">
    <name type="scientific">Streptomyces glaucus</name>
    <dbReference type="NCBI Taxonomy" id="284029"/>
    <lineage>
        <taxon>Bacteria</taxon>
        <taxon>Bacillati</taxon>
        <taxon>Actinomycetota</taxon>
        <taxon>Actinomycetes</taxon>
        <taxon>Kitasatosporales</taxon>
        <taxon>Streptomycetaceae</taxon>
        <taxon>Streptomyces</taxon>
    </lineage>
</organism>
<dbReference type="InterPro" id="IPR011047">
    <property type="entry name" value="Quinoprotein_ADH-like_sf"/>
</dbReference>
<evidence type="ECO:0000313" key="4">
    <source>
        <dbReference type="EMBL" id="GAA2445166.1"/>
    </source>
</evidence>
<dbReference type="InterPro" id="IPR018391">
    <property type="entry name" value="PQQ_b-propeller_rpt"/>
</dbReference>
<dbReference type="Pfam" id="PF13360">
    <property type="entry name" value="PQQ_2"/>
    <property type="match status" value="1"/>
</dbReference>
<dbReference type="Gene3D" id="2.130.10.10">
    <property type="entry name" value="YVTN repeat-like/Quinoprotein amine dehydrogenase"/>
    <property type="match status" value="1"/>
</dbReference>
<feature type="domain" description="Pyrrolo-quinoline quinone repeat" evidence="3">
    <location>
        <begin position="230"/>
        <end position="498"/>
    </location>
</feature>
<dbReference type="PANTHER" id="PTHR34512:SF30">
    <property type="entry name" value="OUTER MEMBRANE PROTEIN ASSEMBLY FACTOR BAMB"/>
    <property type="match status" value="1"/>
</dbReference>
<dbReference type="Gene3D" id="2.40.10.480">
    <property type="match status" value="1"/>
</dbReference>
<feature type="compositionally biased region" description="Pro residues" evidence="1">
    <location>
        <begin position="51"/>
        <end position="61"/>
    </location>
</feature>
<keyword evidence="5" id="KW-1185">Reference proteome</keyword>
<name>A0ABN3JZK8_9ACTN</name>
<feature type="compositionally biased region" description="Pro residues" evidence="1">
    <location>
        <begin position="1"/>
        <end position="13"/>
    </location>
</feature>
<feature type="region of interest" description="Disordered" evidence="1">
    <location>
        <begin position="154"/>
        <end position="191"/>
    </location>
</feature>
<evidence type="ECO:0000259" key="3">
    <source>
        <dbReference type="Pfam" id="PF13360"/>
    </source>
</evidence>
<dbReference type="RefSeq" id="WP_344605473.1">
    <property type="nucleotide sequence ID" value="NZ_BAAATK010000026.1"/>
</dbReference>
<gene>
    <name evidence="4" type="ORF">GCM10010421_40700</name>
</gene>
<dbReference type="SUPFAM" id="SSF50998">
    <property type="entry name" value="Quinoprotein alcohol dehydrogenase-like"/>
    <property type="match status" value="1"/>
</dbReference>
<dbReference type="PANTHER" id="PTHR34512">
    <property type="entry name" value="CELL SURFACE PROTEIN"/>
    <property type="match status" value="1"/>
</dbReference>
<sequence>MTQPPPPNQPPQPGGFGPPQDRPGQPQGGFGAPRTPPQPPQTPQPGYGYPQTPPPPAPQPQPGYGYPQAPQPPQPQPGYGYPGGPPGPYGGPQQPGYGGPGPGYPQPTVPLHPQPAGTGGGRGINAQVAIIVSAVVAIALIVGGGVWYANSSGAGEGKGDTASSGGGTGGTGGGDAKGGTSSGSREKAPADPGAKVLFQVPAPAVKDDNSVVVSGSWLTGKAYVKSGVAEITGYDPDKGGELWTVPLPGPVCQATRHVTEDNRTAIVHQPAMPTKAEPSHGCTQVSAIDLDTGKKLWTKTVKSGDQEINLNNVTISGNTVAVGSTSGGGAFDIGTGDALWSPKPADSCYDAGYGGGEKLVAVRKCGSYGQRQLHIQTIDPKSGKVISEYQMSQGIEYAAVVSTDPLVVAADVNDSAGDGSGISDFFSVDNRTGKLRTRISAPGDQFAADCDGITRIEQCSGLVVGNDRLYIATEEHDDGGGDYGQTNEIVAFDLSTGRQTGQRADAGDGYTITPLRMDGGDIIAYKPPPYDKGGQIVSIDGGSFEETKLLENPAAEAVRDVEASMLPEYAEILYAQGRLYMSQVYASEPSDADEKEYLAIAFGTGG</sequence>
<feature type="compositionally biased region" description="Gly residues" evidence="1">
    <location>
        <begin position="164"/>
        <end position="181"/>
    </location>
</feature>
<dbReference type="InterPro" id="IPR015943">
    <property type="entry name" value="WD40/YVTN_repeat-like_dom_sf"/>
</dbReference>
<keyword evidence="2" id="KW-1133">Transmembrane helix</keyword>
<evidence type="ECO:0000313" key="5">
    <source>
        <dbReference type="Proteomes" id="UP001500460"/>
    </source>
</evidence>
<keyword evidence="2" id="KW-0812">Transmembrane</keyword>
<proteinExistence type="predicted"/>
<feature type="compositionally biased region" description="Pro residues" evidence="1">
    <location>
        <begin position="34"/>
        <end position="43"/>
    </location>
</feature>
<dbReference type="SMART" id="SM00564">
    <property type="entry name" value="PQQ"/>
    <property type="match status" value="5"/>
</dbReference>
<dbReference type="Proteomes" id="UP001500460">
    <property type="component" value="Unassembled WGS sequence"/>
</dbReference>
<keyword evidence="2" id="KW-0472">Membrane</keyword>
<dbReference type="EMBL" id="BAAATK010000026">
    <property type="protein sequence ID" value="GAA2445166.1"/>
    <property type="molecule type" value="Genomic_DNA"/>
</dbReference>
<protein>
    <submittedName>
        <fullName evidence="4">PQQ-binding-like beta-propeller repeat protein</fullName>
    </submittedName>
</protein>
<comment type="caution">
    <text evidence="4">The sequence shown here is derived from an EMBL/GenBank/DDBJ whole genome shotgun (WGS) entry which is preliminary data.</text>
</comment>
<reference evidence="4 5" key="1">
    <citation type="journal article" date="2019" name="Int. J. Syst. Evol. Microbiol.">
        <title>The Global Catalogue of Microorganisms (GCM) 10K type strain sequencing project: providing services to taxonomists for standard genome sequencing and annotation.</title>
        <authorList>
            <consortium name="The Broad Institute Genomics Platform"/>
            <consortium name="The Broad Institute Genome Sequencing Center for Infectious Disease"/>
            <person name="Wu L."/>
            <person name="Ma J."/>
        </authorList>
    </citation>
    <scope>NUCLEOTIDE SEQUENCE [LARGE SCALE GENOMIC DNA]</scope>
    <source>
        <strain evidence="4 5">JCM 6922</strain>
    </source>
</reference>